<evidence type="ECO:0000256" key="6">
    <source>
        <dbReference type="ARBA" id="ARBA00023136"/>
    </source>
</evidence>
<feature type="domain" description="Cytochrome b561" evidence="10">
    <location>
        <begin position="224"/>
        <end position="415"/>
    </location>
</feature>
<feature type="transmembrane region" description="Helical" evidence="8">
    <location>
        <begin position="259"/>
        <end position="279"/>
    </location>
</feature>
<proteinExistence type="predicted"/>
<organism evidence="11 12">
    <name type="scientific">Trichoderma gamsii</name>
    <dbReference type="NCBI Taxonomy" id="398673"/>
    <lineage>
        <taxon>Eukaryota</taxon>
        <taxon>Fungi</taxon>
        <taxon>Dikarya</taxon>
        <taxon>Ascomycota</taxon>
        <taxon>Pezizomycotina</taxon>
        <taxon>Sordariomycetes</taxon>
        <taxon>Hypocreomycetidae</taxon>
        <taxon>Hypocreales</taxon>
        <taxon>Hypocreaceae</taxon>
        <taxon>Trichoderma</taxon>
    </lineage>
</organism>
<dbReference type="Gene3D" id="2.60.40.1210">
    <property type="entry name" value="Cellobiose dehydrogenase, cytochrome domain"/>
    <property type="match status" value="1"/>
</dbReference>
<feature type="transmembrane region" description="Helical" evidence="8">
    <location>
        <begin position="388"/>
        <end position="407"/>
    </location>
</feature>
<evidence type="ECO:0000256" key="3">
    <source>
        <dbReference type="ARBA" id="ARBA00022692"/>
    </source>
</evidence>
<feature type="transmembrane region" description="Helical" evidence="8">
    <location>
        <begin position="322"/>
        <end position="339"/>
    </location>
</feature>
<feature type="compositionally biased region" description="Basic and acidic residues" evidence="7">
    <location>
        <begin position="446"/>
        <end position="458"/>
    </location>
</feature>
<sequence>MFSLLLHPILLFLTIVSATPSQYCLFGLPRNEVDFCMAVSLYHNHSTEAHDVHLSFAMRRSPSNGSYALGWTAIGAGSQMAGSLMFVLYGDPASSDGPVKPTLSVRTVNKGHALPQLIAQDGAAKDLDVRISETKWSMAYSDEDRPIYVGSASVVCYACSKWPGTEINPETASQPWIWAWNKQQRMRGFSPDQQLEMHTLIDGYGHFYVDMEAATSHRVTGPPAFVTGNNSNIGTSDRPMEETKTGLWQKLMSRPLAHLHGFFMMAAFLVLFPAGAVAIRSGSDKSFRFHWVIQVAGLVSAFSGAVLAIIMSDRVFGSPHQIAGVVIFSLLFVQALLGWRHHMDFIRIFRRTWISYTHVYLGFVILLAGWANVISGLVLYGFSKVGTAMIGVLILLELLGVGGWSFLARRRSQARDSGHKETPESSAAYFALDDIPESDEEDDVPEDRGLMHKGDGRN</sequence>
<keyword evidence="2" id="KW-0813">Transport</keyword>
<feature type="region of interest" description="Disordered" evidence="7">
    <location>
        <begin position="415"/>
        <end position="458"/>
    </location>
</feature>
<dbReference type="Proteomes" id="UP000236546">
    <property type="component" value="Unassembled WGS sequence"/>
</dbReference>
<dbReference type="CDD" id="cd09630">
    <property type="entry name" value="CDH_like_cytochrome"/>
    <property type="match status" value="1"/>
</dbReference>
<comment type="caution">
    <text evidence="11">The sequence shown here is derived from an EMBL/GenBank/DDBJ whole genome shotgun (WGS) entry which is preliminary data.</text>
</comment>
<name>A0A2K0T6T9_9HYPO</name>
<dbReference type="OrthoDB" id="19261at2759"/>
<comment type="subcellular location">
    <subcellularLocation>
        <location evidence="1">Membrane</location>
    </subcellularLocation>
</comment>
<accession>A0A2K0T6T9</accession>
<evidence type="ECO:0000256" key="2">
    <source>
        <dbReference type="ARBA" id="ARBA00022448"/>
    </source>
</evidence>
<dbReference type="AlphaFoldDB" id="A0A2K0T6T9"/>
<evidence type="ECO:0000256" key="7">
    <source>
        <dbReference type="SAM" id="MobiDB-lite"/>
    </source>
</evidence>
<feature type="compositionally biased region" description="Acidic residues" evidence="7">
    <location>
        <begin position="434"/>
        <end position="445"/>
    </location>
</feature>
<evidence type="ECO:0000313" key="12">
    <source>
        <dbReference type="Proteomes" id="UP000236546"/>
    </source>
</evidence>
<dbReference type="InterPro" id="IPR006593">
    <property type="entry name" value="Cyt_b561/ferric_Rdtase_TM"/>
</dbReference>
<reference evidence="11 12" key="1">
    <citation type="submission" date="2017-02" db="EMBL/GenBank/DDBJ databases">
        <title>Genomes of Trichoderma spp. with biocontrol activity.</title>
        <authorList>
            <person name="Gardiner D."/>
            <person name="Kazan K."/>
            <person name="Vos C."/>
            <person name="Harvey P."/>
        </authorList>
    </citation>
    <scope>NUCLEOTIDE SEQUENCE [LARGE SCALE GENOMIC DNA]</scope>
    <source>
        <strain evidence="11 12">A5MH</strain>
    </source>
</reference>
<keyword evidence="6 8" id="KW-0472">Membrane</keyword>
<protein>
    <recommendedName>
        <fullName evidence="10">Cytochrome b561 domain-containing protein</fullName>
    </recommendedName>
</protein>
<evidence type="ECO:0000259" key="10">
    <source>
        <dbReference type="PROSITE" id="PS50939"/>
    </source>
</evidence>
<evidence type="ECO:0000313" key="11">
    <source>
        <dbReference type="EMBL" id="PNP41228.1"/>
    </source>
</evidence>
<dbReference type="Pfam" id="PF16010">
    <property type="entry name" value="CDH-cyt"/>
    <property type="match status" value="1"/>
</dbReference>
<dbReference type="PANTHER" id="PTHR47797:SF3">
    <property type="entry name" value="CYTOCHROME B561 DOMAIN-CONTAINING PROTEIN"/>
    <property type="match status" value="1"/>
</dbReference>
<evidence type="ECO:0000256" key="4">
    <source>
        <dbReference type="ARBA" id="ARBA00022982"/>
    </source>
</evidence>
<feature type="chain" id="PRO_5014362935" description="Cytochrome b561 domain-containing protein" evidence="9">
    <location>
        <begin position="19"/>
        <end position="458"/>
    </location>
</feature>
<gene>
    <name evidence="11" type="ORF">TGAMA5MH_07098</name>
</gene>
<evidence type="ECO:0000256" key="5">
    <source>
        <dbReference type="ARBA" id="ARBA00022989"/>
    </source>
</evidence>
<feature type="transmembrane region" description="Helical" evidence="8">
    <location>
        <begin position="359"/>
        <end position="382"/>
    </location>
</feature>
<keyword evidence="5 8" id="KW-1133">Transmembrane helix</keyword>
<dbReference type="PANTHER" id="PTHR47797">
    <property type="entry name" value="DEHYDROGENASE, PUTATIVE (AFU_ORTHOLOGUE AFUA_8G05805)-RELATED"/>
    <property type="match status" value="1"/>
</dbReference>
<keyword evidence="3 8" id="KW-0812">Transmembrane</keyword>
<dbReference type="Gene3D" id="1.20.120.1770">
    <property type="match status" value="1"/>
</dbReference>
<dbReference type="Pfam" id="PF03188">
    <property type="entry name" value="Cytochrom_B561"/>
    <property type="match status" value="1"/>
</dbReference>
<feature type="signal peptide" evidence="9">
    <location>
        <begin position="1"/>
        <end position="18"/>
    </location>
</feature>
<dbReference type="PROSITE" id="PS50939">
    <property type="entry name" value="CYTOCHROME_B561"/>
    <property type="match status" value="1"/>
</dbReference>
<feature type="transmembrane region" description="Helical" evidence="8">
    <location>
        <begin position="291"/>
        <end position="310"/>
    </location>
</feature>
<evidence type="ECO:0000256" key="9">
    <source>
        <dbReference type="SAM" id="SignalP"/>
    </source>
</evidence>
<dbReference type="SMART" id="SM00665">
    <property type="entry name" value="B561"/>
    <property type="match status" value="1"/>
</dbReference>
<keyword evidence="4" id="KW-0249">Electron transport</keyword>
<dbReference type="EMBL" id="MTYH01000059">
    <property type="protein sequence ID" value="PNP41228.1"/>
    <property type="molecule type" value="Genomic_DNA"/>
</dbReference>
<dbReference type="SUPFAM" id="SSF49344">
    <property type="entry name" value="CBD9-like"/>
    <property type="match status" value="1"/>
</dbReference>
<keyword evidence="9" id="KW-0732">Signal</keyword>
<evidence type="ECO:0000256" key="1">
    <source>
        <dbReference type="ARBA" id="ARBA00004370"/>
    </source>
</evidence>
<dbReference type="InterPro" id="IPR015920">
    <property type="entry name" value="Cellobiose_DH-like_cyt"/>
</dbReference>
<dbReference type="CDD" id="cd08760">
    <property type="entry name" value="Cyt_b561_FRRS1_like"/>
    <property type="match status" value="1"/>
</dbReference>
<evidence type="ECO:0000256" key="8">
    <source>
        <dbReference type="SAM" id="Phobius"/>
    </source>
</evidence>
<dbReference type="GO" id="GO:0016020">
    <property type="term" value="C:membrane"/>
    <property type="evidence" value="ECO:0007669"/>
    <property type="project" value="UniProtKB-SubCell"/>
</dbReference>